<dbReference type="PANTHER" id="PTHR43143">
    <property type="entry name" value="METALLOPHOSPHOESTERASE, CALCINEURIN SUPERFAMILY"/>
    <property type="match status" value="1"/>
</dbReference>
<feature type="domain" description="Calcineurin-like phosphoesterase" evidence="1">
    <location>
        <begin position="6"/>
        <end position="184"/>
    </location>
</feature>
<dbReference type="GO" id="GO:0016787">
    <property type="term" value="F:hydrolase activity"/>
    <property type="evidence" value="ECO:0007669"/>
    <property type="project" value="InterPro"/>
</dbReference>
<dbReference type="EMBL" id="JABAIA010000003">
    <property type="protein sequence ID" value="NLR67767.1"/>
    <property type="molecule type" value="Genomic_DNA"/>
</dbReference>
<dbReference type="PANTHER" id="PTHR43143:SF1">
    <property type="entry name" value="SERINE_THREONINE-PROTEIN PHOSPHATASE CPPED1"/>
    <property type="match status" value="1"/>
</dbReference>
<dbReference type="InterPro" id="IPR029052">
    <property type="entry name" value="Metallo-depent_PP-like"/>
</dbReference>
<reference evidence="2 3" key="1">
    <citation type="submission" date="2020-04" db="EMBL/GenBank/DDBJ databases">
        <authorList>
            <person name="Yin C."/>
        </authorList>
    </citation>
    <scope>NUCLEOTIDE SEQUENCE [LARGE SCALE GENOMIC DNA]</scope>
    <source>
        <strain evidence="2 3">Ae27</strain>
    </source>
</reference>
<dbReference type="AlphaFoldDB" id="A0A847S4J8"/>
<keyword evidence="3" id="KW-1185">Reference proteome</keyword>
<dbReference type="SUPFAM" id="SSF56300">
    <property type="entry name" value="Metallo-dependent phosphatases"/>
    <property type="match status" value="1"/>
</dbReference>
<name>A0A847S4J8_9BACT</name>
<accession>A0A847S4J8</accession>
<dbReference type="InterPro" id="IPR004843">
    <property type="entry name" value="Calcineurin-like_PHP"/>
</dbReference>
<organism evidence="2 3">
    <name type="scientific">Chitinophaga varians</name>
    <dbReference type="NCBI Taxonomy" id="2202339"/>
    <lineage>
        <taxon>Bacteria</taxon>
        <taxon>Pseudomonadati</taxon>
        <taxon>Bacteroidota</taxon>
        <taxon>Chitinophagia</taxon>
        <taxon>Chitinophagales</taxon>
        <taxon>Chitinophagaceae</taxon>
        <taxon>Chitinophaga</taxon>
    </lineage>
</organism>
<evidence type="ECO:0000313" key="3">
    <source>
        <dbReference type="Proteomes" id="UP000570474"/>
    </source>
</evidence>
<dbReference type="InterPro" id="IPR051918">
    <property type="entry name" value="STPP_CPPED1"/>
</dbReference>
<protein>
    <recommendedName>
        <fullName evidence="1">Calcineurin-like phosphoesterase domain-containing protein</fullName>
    </recommendedName>
</protein>
<dbReference type="Pfam" id="PF00149">
    <property type="entry name" value="Metallophos"/>
    <property type="match status" value="1"/>
</dbReference>
<proteinExistence type="predicted"/>
<comment type="caution">
    <text evidence="2">The sequence shown here is derived from an EMBL/GenBank/DDBJ whole genome shotgun (WGS) entry which is preliminary data.</text>
</comment>
<dbReference type="Gene3D" id="3.60.21.10">
    <property type="match status" value="1"/>
</dbReference>
<sequence>MMTRSFAFVTDPHLDDAFTRGNQVPAREDLLLLLQEIAGKGIREVVIGGDIGEPSSHTFLFDALKAYTPEYKIILGNFDKLEDVRQHYDPPVMVDGTMCYSEDRDGFRYIFLDSSSEVLSDAQLQWLEQALKTAGKVILFVHHPIVEIPVWLDGLQPFRGREKIKALLLDHRHDVHIYCGHLHITDQRQEQNIRQTVTPATSAQFIKEATEAVVDLSYFGYSIITITGDTVTTEIVRWERNR</sequence>
<evidence type="ECO:0000313" key="2">
    <source>
        <dbReference type="EMBL" id="NLR67767.1"/>
    </source>
</evidence>
<dbReference type="RefSeq" id="WP_168873711.1">
    <property type="nucleotide sequence ID" value="NZ_JABAIA010000003.1"/>
</dbReference>
<gene>
    <name evidence="2" type="ORF">HGH92_25910</name>
</gene>
<dbReference type="Proteomes" id="UP000570474">
    <property type="component" value="Unassembled WGS sequence"/>
</dbReference>
<evidence type="ECO:0000259" key="1">
    <source>
        <dbReference type="Pfam" id="PF00149"/>
    </source>
</evidence>